<dbReference type="AlphaFoldDB" id="A0A6G2BA25"/>
<feature type="compositionally biased region" description="Basic and acidic residues" evidence="1">
    <location>
        <begin position="24"/>
        <end position="33"/>
    </location>
</feature>
<gene>
    <name evidence="3" type="ORF">F0L17_08205</name>
</gene>
<evidence type="ECO:0000259" key="2">
    <source>
        <dbReference type="Pfam" id="PF14040"/>
    </source>
</evidence>
<evidence type="ECO:0000256" key="1">
    <source>
        <dbReference type="SAM" id="MobiDB-lite"/>
    </source>
</evidence>
<feature type="region of interest" description="Disordered" evidence="1">
    <location>
        <begin position="1"/>
        <end position="48"/>
    </location>
</feature>
<protein>
    <recommendedName>
        <fullName evidence="2">Deoxyribonuclease NucA/NucB domain-containing protein</fullName>
    </recommendedName>
</protein>
<feature type="region of interest" description="Disordered" evidence="1">
    <location>
        <begin position="67"/>
        <end position="107"/>
    </location>
</feature>
<reference evidence="3 4" key="1">
    <citation type="submission" date="2019-11" db="EMBL/GenBank/DDBJ databases">
        <authorList>
            <person name="Yuan L."/>
        </authorList>
    </citation>
    <scope>NUCLEOTIDE SEQUENCE [LARGE SCALE GENOMIC DNA]</scope>
    <source>
        <strain evidence="3 4">TRM43335</strain>
    </source>
</reference>
<feature type="domain" description="Deoxyribonuclease NucA/NucB" evidence="2">
    <location>
        <begin position="254"/>
        <end position="344"/>
    </location>
</feature>
<dbReference type="Pfam" id="PF14040">
    <property type="entry name" value="DNase_NucA_NucB"/>
    <property type="match status" value="1"/>
</dbReference>
<name>A0A6G2BA25_9ACTN</name>
<feature type="region of interest" description="Disordered" evidence="1">
    <location>
        <begin position="216"/>
        <end position="241"/>
    </location>
</feature>
<dbReference type="InterPro" id="IPR029476">
    <property type="entry name" value="DNase_NucA_NucB"/>
</dbReference>
<keyword evidence="4" id="KW-1185">Reference proteome</keyword>
<organism evidence="3 4">
    <name type="scientific">Streptomyces taklimakanensis</name>
    <dbReference type="NCBI Taxonomy" id="2569853"/>
    <lineage>
        <taxon>Bacteria</taxon>
        <taxon>Bacillati</taxon>
        <taxon>Actinomycetota</taxon>
        <taxon>Actinomycetes</taxon>
        <taxon>Kitasatosporales</taxon>
        <taxon>Streptomycetaceae</taxon>
        <taxon>Streptomyces</taxon>
    </lineage>
</organism>
<feature type="region of interest" description="Disordered" evidence="1">
    <location>
        <begin position="255"/>
        <end position="281"/>
    </location>
</feature>
<dbReference type="Proteomes" id="UP000473014">
    <property type="component" value="Unassembled WGS sequence"/>
</dbReference>
<feature type="compositionally biased region" description="Polar residues" evidence="1">
    <location>
        <begin position="222"/>
        <end position="238"/>
    </location>
</feature>
<comment type="caution">
    <text evidence="3">The sequence shown here is derived from an EMBL/GenBank/DDBJ whole genome shotgun (WGS) entry which is preliminary data.</text>
</comment>
<evidence type="ECO:0000313" key="4">
    <source>
        <dbReference type="Proteomes" id="UP000473014"/>
    </source>
</evidence>
<dbReference type="OrthoDB" id="2751008at2"/>
<proteinExistence type="predicted"/>
<sequence>MRHGGGEASRPIVTRAEPSASPARTERTDRRPGPDPGPPATRPGRVDECGLLVFVSEGDFNKAGAKLEARPECEGEWNTGVPGNPTEEDARRPGIRTGRSDSPNQWKYDGDTKFDLWSLAPKLPDVANGDQIATGLFTPVLEFTIPGYSQVIPAEGEQGEVRFDSAAYNKRAQLGSVFPDATPALRYDRSDTSDPSAPVEPYLGVAAVADHIGDALEDPGSTYPTKSDKNLSGGNSLNPMHRLAKSAGADELSRYNANSRAKDSACGSPAMPGKPGPDEKLDCDEFPMASTYEGAARATHEGDQYANGFSVRYIDWVENREAGRRLDSWYDNDRILNHDPFVIVIGD</sequence>
<dbReference type="EMBL" id="WIXO01000001">
    <property type="protein sequence ID" value="MTE19110.1"/>
    <property type="molecule type" value="Genomic_DNA"/>
</dbReference>
<accession>A0A6G2BA25</accession>
<evidence type="ECO:0000313" key="3">
    <source>
        <dbReference type="EMBL" id="MTE19110.1"/>
    </source>
</evidence>